<dbReference type="InterPro" id="IPR032675">
    <property type="entry name" value="LRR_dom_sf"/>
</dbReference>
<dbReference type="SUPFAM" id="SSF52058">
    <property type="entry name" value="L domain-like"/>
    <property type="match status" value="1"/>
</dbReference>
<dbReference type="InterPro" id="IPR003591">
    <property type="entry name" value="Leu-rich_rpt_typical-subtyp"/>
</dbReference>
<accession>A0A7I8JQ54</accession>
<evidence type="ECO:0000256" key="3">
    <source>
        <dbReference type="ARBA" id="ARBA00023786"/>
    </source>
</evidence>
<dbReference type="InterPro" id="IPR050216">
    <property type="entry name" value="LRR_domain-containing"/>
</dbReference>
<dbReference type="Pfam" id="PF23598">
    <property type="entry name" value="LRR_14"/>
    <property type="match status" value="1"/>
</dbReference>
<dbReference type="Pfam" id="PF00560">
    <property type="entry name" value="LRR_1"/>
    <property type="match status" value="1"/>
</dbReference>
<dbReference type="GO" id="GO:0005737">
    <property type="term" value="C:cytoplasm"/>
    <property type="evidence" value="ECO:0007669"/>
    <property type="project" value="TreeGrafter"/>
</dbReference>
<proteinExistence type="inferred from homology"/>
<dbReference type="Gene3D" id="3.80.10.10">
    <property type="entry name" value="Ribonuclease Inhibitor"/>
    <property type="match status" value="3"/>
</dbReference>
<comment type="similarity">
    <text evidence="3">Belongs to the SHOC2 family.</text>
</comment>
<dbReference type="SMART" id="SM00364">
    <property type="entry name" value="LRR_BAC"/>
    <property type="match status" value="9"/>
</dbReference>
<dbReference type="SMART" id="SM00369">
    <property type="entry name" value="LRR_TYP"/>
    <property type="match status" value="9"/>
</dbReference>
<dbReference type="InterPro" id="IPR055414">
    <property type="entry name" value="LRR_R13L4/SHOC2-like"/>
</dbReference>
<name>A0A7I8JQ54_SPIIN</name>
<dbReference type="AlphaFoldDB" id="A0A7I8JQ54"/>
<evidence type="ECO:0000259" key="5">
    <source>
        <dbReference type="Pfam" id="PF23598"/>
    </source>
</evidence>
<dbReference type="EMBL" id="CACRZD030000016">
    <property type="protein sequence ID" value="CAA6672308.1"/>
    <property type="molecule type" value="Genomic_DNA"/>
</dbReference>
<feature type="domain" description="Disease resistance R13L4/SHOC-2-like LRR" evidence="5">
    <location>
        <begin position="245"/>
        <end position="361"/>
    </location>
</feature>
<dbReference type="InterPro" id="IPR001611">
    <property type="entry name" value="Leu-rich_rpt"/>
</dbReference>
<evidence type="ECO:0000256" key="2">
    <source>
        <dbReference type="ARBA" id="ARBA00022737"/>
    </source>
</evidence>
<dbReference type="PANTHER" id="PTHR48051">
    <property type="match status" value="1"/>
</dbReference>
<keyword evidence="7" id="KW-1185">Reference proteome</keyword>
<keyword evidence="2" id="KW-0677">Repeat</keyword>
<dbReference type="EMBL" id="LR743603">
    <property type="protein sequence ID" value="CAA2633185.1"/>
    <property type="molecule type" value="Genomic_DNA"/>
</dbReference>
<evidence type="ECO:0000256" key="1">
    <source>
        <dbReference type="ARBA" id="ARBA00022614"/>
    </source>
</evidence>
<protein>
    <recommendedName>
        <fullName evidence="5">Disease resistance R13L4/SHOC-2-like LRR domain-containing protein</fullName>
    </recommendedName>
</protein>
<dbReference type="FunFam" id="3.80.10.10:FF:000405">
    <property type="entry name" value="Plant intracellular Ras-group-related LRR protein 4"/>
    <property type="match status" value="1"/>
</dbReference>
<comment type="function">
    <text evidence="4">Leucine-rich repeat protein that likely mediates protein interactions, possibly in the context of signal transduction.</text>
</comment>
<keyword evidence="1" id="KW-0433">Leucine-rich repeat</keyword>
<organism evidence="6">
    <name type="scientific">Spirodela intermedia</name>
    <name type="common">Intermediate duckweed</name>
    <dbReference type="NCBI Taxonomy" id="51605"/>
    <lineage>
        <taxon>Eukaryota</taxon>
        <taxon>Viridiplantae</taxon>
        <taxon>Streptophyta</taxon>
        <taxon>Embryophyta</taxon>
        <taxon>Tracheophyta</taxon>
        <taxon>Spermatophyta</taxon>
        <taxon>Magnoliopsida</taxon>
        <taxon>Liliopsida</taxon>
        <taxon>Araceae</taxon>
        <taxon>Lemnoideae</taxon>
        <taxon>Spirodela</taxon>
    </lineage>
</organism>
<reference evidence="6 7" key="1">
    <citation type="submission" date="2019-12" db="EMBL/GenBank/DDBJ databases">
        <authorList>
            <person name="Scholz U."/>
            <person name="Mascher M."/>
            <person name="Fiebig A."/>
        </authorList>
    </citation>
    <scope>NUCLEOTIDE SEQUENCE</scope>
</reference>
<dbReference type="Proteomes" id="UP001189122">
    <property type="component" value="Unassembled WGS sequence"/>
</dbReference>
<evidence type="ECO:0000256" key="4">
    <source>
        <dbReference type="ARBA" id="ARBA00037519"/>
    </source>
</evidence>
<evidence type="ECO:0000313" key="6">
    <source>
        <dbReference type="EMBL" id="CAA2633185.1"/>
    </source>
</evidence>
<dbReference type="PROSITE" id="PS51450">
    <property type="entry name" value="LRR"/>
    <property type="match status" value="3"/>
</dbReference>
<evidence type="ECO:0000313" key="7">
    <source>
        <dbReference type="Proteomes" id="UP001189122"/>
    </source>
</evidence>
<dbReference type="PANTHER" id="PTHR48051:SF54">
    <property type="entry name" value="LEUCINE-RICH REPEAT-CONTAINING PROTEIN"/>
    <property type="match status" value="1"/>
</dbReference>
<gene>
    <name evidence="6" type="ORF">SI7747_16018719</name>
</gene>
<sequence>MGRFFRSTDEVVEEVKKIHRSLPPRPGIDEVDAAVALVRDADKEEQSRLEDIQKQKKGFDIPDELFSALLEMQKNLETFRCKDQKNDALKLLELEKAHVLFDELVQRASRCAASSSHGPNSLSMSSSSAAAAPLQNLGKLSLIKLATLIEMSSKKGLKDLDLQNKLMDQLDWLPDSIGKLSALLTLNLSENSITALPRTIGTLYSLKRLALRSNRIAELPEEITDLLSLTCLDLQGNRLKSLPSNLSKLVLLQELDLSANQLSVLPDAIGDLLNLRKLVVETNNLEELPHSIGNCTSLIELRADYNRLKALPEAVGRLKTLEILSIRYNTIKSLPTTMSSLSNLKEIDVSFNELESVPESLCLASTLVKMNIGNNFADMRSLPQSIGDLVMLEELNISNNQITVLPDSFAMLSRLRVLHAEENPLEMPPRHLTKMGAQAVVQYMAEHVAKREISVRNARTRKSWTQFCFFSSSSKGKHNSLAYARA</sequence>